<keyword evidence="4" id="KW-1185">Reference proteome</keyword>
<accession>A0A8I6RV02</accession>
<dbReference type="InterPro" id="IPR040242">
    <property type="entry name" value="TPRG1-like"/>
</dbReference>
<evidence type="ECO:0000259" key="2">
    <source>
        <dbReference type="PROSITE" id="PS51791"/>
    </source>
</evidence>
<dbReference type="OMA" id="FIMLNCE"/>
<dbReference type="AlphaFoldDB" id="A0A8I6RV02"/>
<protein>
    <recommendedName>
        <fullName evidence="2">HSac2 domain-containing protein</fullName>
    </recommendedName>
</protein>
<dbReference type="GO" id="GO:0005737">
    <property type="term" value="C:cytoplasm"/>
    <property type="evidence" value="ECO:0007669"/>
    <property type="project" value="TreeGrafter"/>
</dbReference>
<evidence type="ECO:0000313" key="4">
    <source>
        <dbReference type="Proteomes" id="UP000494040"/>
    </source>
</evidence>
<dbReference type="Proteomes" id="UP000494040">
    <property type="component" value="Unassembled WGS sequence"/>
</dbReference>
<comment type="similarity">
    <text evidence="1">Belongs to the TPRG1 family.</text>
</comment>
<dbReference type="OrthoDB" id="10012704at2759"/>
<dbReference type="PANTHER" id="PTHR31108">
    <property type="entry name" value="TUMOR PROTEIN P63-REGULATED GENE 1-LIKE PROTEIN"/>
    <property type="match status" value="1"/>
</dbReference>
<feature type="domain" description="HSac2" evidence="2">
    <location>
        <begin position="72"/>
        <end position="237"/>
    </location>
</feature>
<reference evidence="3" key="1">
    <citation type="submission" date="2022-01" db="UniProtKB">
        <authorList>
            <consortium name="EnsemblMetazoa"/>
        </authorList>
    </citation>
    <scope>IDENTIFICATION</scope>
</reference>
<evidence type="ECO:0000313" key="3">
    <source>
        <dbReference type="EnsemblMetazoa" id="XP_014252842.1"/>
    </source>
</evidence>
<dbReference type="Pfam" id="PF12456">
    <property type="entry name" value="hSac2"/>
    <property type="match status" value="1"/>
</dbReference>
<name>A0A8I6RV02_CIMLE</name>
<evidence type="ECO:0000256" key="1">
    <source>
        <dbReference type="ARBA" id="ARBA00009163"/>
    </source>
</evidence>
<sequence length="318" mass="35958">MKEVELHTSFEDAQEKAFNDATLQLNLDSKNDNDCTLQPNGNVINSSSCYDFSKGQVAQVPWPGDKAEDFFSFREGLLIRAIEETKKELISDSEDGEFIGSWLLTEVSSWDNEMERIVILTTKCMISVKYDFIALKVLKHRKIPLDIIDTLVIGDLDYPPVSLIPHIDGIATGVSNLMKGCLVKVLEKKWPVEKGALPTDSGFSPRTRKIAGVRTMWNGGRPLPFVKKWNPFEKDIPFNTFTSHPLLWHADSSNSGRDMYNVEVFTDHLTKVLDEKIKKSQCFVESNPIILENYIGLGALIHNRNSLGFFKLRGKISF</sequence>
<proteinExistence type="inferred from homology"/>
<organism evidence="3 4">
    <name type="scientific">Cimex lectularius</name>
    <name type="common">Bed bug</name>
    <name type="synonym">Acanthia lectularia</name>
    <dbReference type="NCBI Taxonomy" id="79782"/>
    <lineage>
        <taxon>Eukaryota</taxon>
        <taxon>Metazoa</taxon>
        <taxon>Ecdysozoa</taxon>
        <taxon>Arthropoda</taxon>
        <taxon>Hexapoda</taxon>
        <taxon>Insecta</taxon>
        <taxon>Pterygota</taxon>
        <taxon>Neoptera</taxon>
        <taxon>Paraneoptera</taxon>
        <taxon>Hemiptera</taxon>
        <taxon>Heteroptera</taxon>
        <taxon>Panheteroptera</taxon>
        <taxon>Cimicomorpha</taxon>
        <taxon>Cimicidae</taxon>
        <taxon>Cimex</taxon>
    </lineage>
</organism>
<dbReference type="EnsemblMetazoa" id="XM_014397356.2">
    <property type="protein sequence ID" value="XP_014252842.1"/>
    <property type="gene ID" value="LOC106668514"/>
</dbReference>
<dbReference type="InterPro" id="IPR022158">
    <property type="entry name" value="Inositol_phosphatase"/>
</dbReference>
<dbReference type="KEGG" id="clec:106668514"/>
<dbReference type="PROSITE" id="PS51791">
    <property type="entry name" value="HSAC2"/>
    <property type="match status" value="1"/>
</dbReference>
<gene>
    <name evidence="3" type="primary">106668514</name>
</gene>
<dbReference type="InterPro" id="IPR034753">
    <property type="entry name" value="hSac2"/>
</dbReference>
<dbReference type="PANTHER" id="PTHR31108:SF1">
    <property type="entry name" value="HSAC2 DOMAIN-CONTAINING PROTEIN"/>
    <property type="match status" value="1"/>
</dbReference>